<evidence type="ECO:0000313" key="15">
    <source>
        <dbReference type="EMBL" id="HIU58396.1"/>
    </source>
</evidence>
<feature type="binding site" evidence="13">
    <location>
        <position position="34"/>
    </location>
    <ligand>
        <name>Mg(2+)</name>
        <dbReference type="ChEBI" id="CHEBI:18420"/>
    </ligand>
</feature>
<dbReference type="GO" id="GO:0044715">
    <property type="term" value="F:8-oxo-dGDP phosphatase activity"/>
    <property type="evidence" value="ECO:0007669"/>
    <property type="project" value="TreeGrafter"/>
</dbReference>
<keyword evidence="3" id="KW-0515">Mutator protein</keyword>
<dbReference type="GO" id="GO:0006260">
    <property type="term" value="P:DNA replication"/>
    <property type="evidence" value="ECO:0007669"/>
    <property type="project" value="UniProtKB-KW"/>
</dbReference>
<comment type="cofactor">
    <cofactor evidence="1 13">
        <name>Mg(2+)</name>
        <dbReference type="ChEBI" id="CHEBI:18420"/>
    </cofactor>
</comment>
<evidence type="ECO:0000256" key="8">
    <source>
        <dbReference type="ARBA" id="ARBA00022842"/>
    </source>
</evidence>
<evidence type="ECO:0000256" key="3">
    <source>
        <dbReference type="ARBA" id="ARBA00022457"/>
    </source>
</evidence>
<dbReference type="InterPro" id="IPR000086">
    <property type="entry name" value="NUDIX_hydrolase_dom"/>
</dbReference>
<dbReference type="Proteomes" id="UP000824109">
    <property type="component" value="Unassembled WGS sequence"/>
</dbReference>
<dbReference type="NCBIfam" id="TIGR00586">
    <property type="entry name" value="mutt"/>
    <property type="match status" value="1"/>
</dbReference>
<keyword evidence="8 13" id="KW-0460">Magnesium</keyword>
<dbReference type="Gene3D" id="3.90.79.10">
    <property type="entry name" value="Nucleoside Triphosphate Pyrophosphohydrolase"/>
    <property type="match status" value="1"/>
</dbReference>
<organism evidence="15 16">
    <name type="scientific">Candidatus Ornithomonoglobus merdipullorum</name>
    <dbReference type="NCBI Taxonomy" id="2840895"/>
    <lineage>
        <taxon>Bacteria</taxon>
        <taxon>Bacillati</taxon>
        <taxon>Bacillota</taxon>
        <taxon>Clostridia</taxon>
        <taxon>Candidatus Ornithomonoglobus</taxon>
    </lineage>
</organism>
<dbReference type="SUPFAM" id="SSF55811">
    <property type="entry name" value="Nudix"/>
    <property type="match status" value="1"/>
</dbReference>
<dbReference type="InterPro" id="IPR003561">
    <property type="entry name" value="Mutator_MutT"/>
</dbReference>
<feature type="binding site" evidence="12">
    <location>
        <begin position="31"/>
        <end position="34"/>
    </location>
    <ligand>
        <name>8-oxo-dGTP</name>
        <dbReference type="ChEBI" id="CHEBI:77896"/>
    </ligand>
</feature>
<comment type="similarity">
    <text evidence="2">Belongs to the Nudix hydrolase family.</text>
</comment>
<reference evidence="15" key="1">
    <citation type="submission" date="2020-10" db="EMBL/GenBank/DDBJ databases">
        <authorList>
            <person name="Gilroy R."/>
        </authorList>
    </citation>
    <scope>NUCLEOTIDE SEQUENCE</scope>
    <source>
        <strain evidence="15">USAMLcec3-3695</strain>
    </source>
</reference>
<dbReference type="GO" id="GO:0044716">
    <property type="term" value="F:8-oxo-GDP phosphatase activity"/>
    <property type="evidence" value="ECO:0007669"/>
    <property type="project" value="TreeGrafter"/>
</dbReference>
<feature type="binding site" evidence="12">
    <location>
        <position position="20"/>
    </location>
    <ligand>
        <name>8-oxo-dGTP</name>
        <dbReference type="ChEBI" id="CHEBI:77896"/>
    </ligand>
</feature>
<dbReference type="AlphaFoldDB" id="A0A9D1MDR9"/>
<dbReference type="CDD" id="cd03425">
    <property type="entry name" value="NUDIX_MutT_NudA_like"/>
    <property type="match status" value="1"/>
</dbReference>
<evidence type="ECO:0000256" key="10">
    <source>
        <dbReference type="ARBA" id="ARBA00035861"/>
    </source>
</evidence>
<dbReference type="EC" id="3.6.1.55" evidence="11"/>
<dbReference type="PRINTS" id="PR00502">
    <property type="entry name" value="NUDIXFAMILY"/>
</dbReference>
<reference evidence="15" key="2">
    <citation type="journal article" date="2021" name="PeerJ">
        <title>Extensive microbial diversity within the chicken gut microbiome revealed by metagenomics and culture.</title>
        <authorList>
            <person name="Gilroy R."/>
            <person name="Ravi A."/>
            <person name="Getino M."/>
            <person name="Pursley I."/>
            <person name="Horton D.L."/>
            <person name="Alikhan N.F."/>
            <person name="Baker D."/>
            <person name="Gharbi K."/>
            <person name="Hall N."/>
            <person name="Watson M."/>
            <person name="Adriaenssens E.M."/>
            <person name="Foster-Nyarko E."/>
            <person name="Jarju S."/>
            <person name="Secka A."/>
            <person name="Antonio M."/>
            <person name="Oren A."/>
            <person name="Chaudhuri R.R."/>
            <person name="La Ragione R."/>
            <person name="Hildebrand F."/>
            <person name="Pallen M.J."/>
        </authorList>
    </citation>
    <scope>NUCLEOTIDE SEQUENCE</scope>
    <source>
        <strain evidence="15">USAMLcec3-3695</strain>
    </source>
</reference>
<keyword evidence="7" id="KW-0378">Hydrolase</keyword>
<evidence type="ECO:0000256" key="1">
    <source>
        <dbReference type="ARBA" id="ARBA00001946"/>
    </source>
</evidence>
<evidence type="ECO:0000256" key="11">
    <source>
        <dbReference type="ARBA" id="ARBA00038905"/>
    </source>
</evidence>
<dbReference type="GO" id="GO:0008413">
    <property type="term" value="F:8-oxo-7,8-dihydroguanosine triphosphate pyrophosphatase activity"/>
    <property type="evidence" value="ECO:0007669"/>
    <property type="project" value="InterPro"/>
</dbReference>
<evidence type="ECO:0000259" key="14">
    <source>
        <dbReference type="PROSITE" id="PS51462"/>
    </source>
</evidence>
<keyword evidence="5 13" id="KW-0479">Metal-binding</keyword>
<dbReference type="GO" id="GO:0006281">
    <property type="term" value="P:DNA repair"/>
    <property type="evidence" value="ECO:0007669"/>
    <property type="project" value="UniProtKB-KW"/>
</dbReference>
<evidence type="ECO:0000256" key="12">
    <source>
        <dbReference type="PIRSR" id="PIRSR603561-1"/>
    </source>
</evidence>
<sequence>MTVTAAIIVNDNNELLICRRADGSSMGGLWEFPGGKLEPSETLEECIVRECKEELSVDISVIGIFKKTQYRYPDKLIDFTFFNAYIVNGCICMNVHKEIKWIPVSEIRNYEFCPADAEILDMLVGGCYGYMSIP</sequence>
<protein>
    <recommendedName>
        <fullName evidence="11">8-oxo-dGTP diphosphatase</fullName>
        <ecNumber evidence="11">3.6.1.55</ecNumber>
    </recommendedName>
</protein>
<dbReference type="PANTHER" id="PTHR47707:SF1">
    <property type="entry name" value="NUDIX HYDROLASE FAMILY PROTEIN"/>
    <property type="match status" value="1"/>
</dbReference>
<dbReference type="InterPro" id="IPR020476">
    <property type="entry name" value="Nudix_hydrolase"/>
</dbReference>
<dbReference type="GO" id="GO:0035539">
    <property type="term" value="F:8-oxo-7,8-dihydrodeoxyguanosine triphosphate pyrophosphatase activity"/>
    <property type="evidence" value="ECO:0007669"/>
    <property type="project" value="UniProtKB-EC"/>
</dbReference>
<evidence type="ECO:0000256" key="2">
    <source>
        <dbReference type="ARBA" id="ARBA00005582"/>
    </source>
</evidence>
<dbReference type="PANTHER" id="PTHR47707">
    <property type="entry name" value="8-OXO-DGTP DIPHOSPHATASE"/>
    <property type="match status" value="1"/>
</dbReference>
<evidence type="ECO:0000256" key="13">
    <source>
        <dbReference type="PIRSR" id="PIRSR603561-2"/>
    </source>
</evidence>
<gene>
    <name evidence="15" type="primary">mutT</name>
    <name evidence="15" type="ORF">IAA61_11380</name>
</gene>
<name>A0A9D1MDR9_9FIRM</name>
<dbReference type="PROSITE" id="PS51462">
    <property type="entry name" value="NUDIX"/>
    <property type="match status" value="1"/>
</dbReference>
<keyword evidence="4" id="KW-0235">DNA replication</keyword>
<comment type="caution">
    <text evidence="15">The sequence shown here is derived from an EMBL/GenBank/DDBJ whole genome shotgun (WGS) entry which is preliminary data.</text>
</comment>
<accession>A0A9D1MDR9</accession>
<keyword evidence="9" id="KW-0234">DNA repair</keyword>
<proteinExistence type="inferred from homology"/>
<keyword evidence="6" id="KW-0227">DNA damage</keyword>
<dbReference type="Pfam" id="PF00293">
    <property type="entry name" value="NUDIX"/>
    <property type="match status" value="1"/>
</dbReference>
<dbReference type="InterPro" id="IPR015797">
    <property type="entry name" value="NUDIX_hydrolase-like_dom_sf"/>
</dbReference>
<comment type="catalytic activity">
    <reaction evidence="10">
        <text>8-oxo-dGTP + H2O = 8-oxo-dGMP + diphosphate + H(+)</text>
        <dbReference type="Rhea" id="RHEA:31575"/>
        <dbReference type="ChEBI" id="CHEBI:15377"/>
        <dbReference type="ChEBI" id="CHEBI:15378"/>
        <dbReference type="ChEBI" id="CHEBI:33019"/>
        <dbReference type="ChEBI" id="CHEBI:63224"/>
        <dbReference type="ChEBI" id="CHEBI:77896"/>
        <dbReference type="EC" id="3.6.1.55"/>
    </reaction>
</comment>
<evidence type="ECO:0000313" key="16">
    <source>
        <dbReference type="Proteomes" id="UP000824109"/>
    </source>
</evidence>
<evidence type="ECO:0000256" key="5">
    <source>
        <dbReference type="ARBA" id="ARBA00022723"/>
    </source>
</evidence>
<evidence type="ECO:0000256" key="7">
    <source>
        <dbReference type="ARBA" id="ARBA00022801"/>
    </source>
</evidence>
<evidence type="ECO:0000256" key="6">
    <source>
        <dbReference type="ARBA" id="ARBA00022763"/>
    </source>
</evidence>
<evidence type="ECO:0000256" key="4">
    <source>
        <dbReference type="ARBA" id="ARBA00022705"/>
    </source>
</evidence>
<feature type="domain" description="Nudix hydrolase" evidence="14">
    <location>
        <begin position="1"/>
        <end position="128"/>
    </location>
</feature>
<dbReference type="GO" id="GO:0046872">
    <property type="term" value="F:metal ion binding"/>
    <property type="evidence" value="ECO:0007669"/>
    <property type="project" value="UniProtKB-KW"/>
</dbReference>
<evidence type="ECO:0000256" key="9">
    <source>
        <dbReference type="ARBA" id="ARBA00023204"/>
    </source>
</evidence>
<feature type="binding site" evidence="13">
    <location>
        <position position="54"/>
    </location>
    <ligand>
        <name>Mg(2+)</name>
        <dbReference type="ChEBI" id="CHEBI:18420"/>
    </ligand>
</feature>
<dbReference type="EMBL" id="DVNB01000118">
    <property type="protein sequence ID" value="HIU58396.1"/>
    <property type="molecule type" value="Genomic_DNA"/>
</dbReference>
<dbReference type="InterPro" id="IPR047127">
    <property type="entry name" value="MutT-like"/>
</dbReference>